<dbReference type="InterPro" id="IPR003593">
    <property type="entry name" value="AAA+_ATPase"/>
</dbReference>
<dbReference type="SUPFAM" id="SSF52540">
    <property type="entry name" value="P-loop containing nucleoside triphosphate hydrolases"/>
    <property type="match status" value="1"/>
</dbReference>
<feature type="domain" description="ABC transporter" evidence="5">
    <location>
        <begin position="29"/>
        <end position="258"/>
    </location>
</feature>
<sequence length="279" mass="30468">MNAVATPLYPEDRTSAPKTAAADPLITCRSLNKVYKTRSGDAVDALVDLNFDIAKGEFISVVGPSGCGKSTLLKIMAGLLDYTSGDIAISGKAVTGPSPQNGLVFQQPNLLPWKTIAENVYFPVEIQQGRRAVNMTLVRELMSMVGLKGFEGKYPHELSGGMQQRAAIVRALVQDPAVLLMDEPFGALDAMTRDMMNVELLKIWSKHRKTVIFITHSIPEAVFLSDRVIAMTPRPGEIAEIIPIDLPRPRPLDVVNTPEFGAYAKRLRRLLNANEDIAG</sequence>
<dbReference type="Pfam" id="PF00005">
    <property type="entry name" value="ABC_tran"/>
    <property type="match status" value="1"/>
</dbReference>
<dbReference type="OrthoDB" id="9802264at2"/>
<evidence type="ECO:0000313" key="6">
    <source>
        <dbReference type="EMBL" id="PYE85343.1"/>
    </source>
</evidence>
<evidence type="ECO:0000256" key="1">
    <source>
        <dbReference type="ARBA" id="ARBA00005417"/>
    </source>
</evidence>
<keyword evidence="7" id="KW-1185">Reference proteome</keyword>
<comment type="similarity">
    <text evidence="1">Belongs to the ABC transporter superfamily.</text>
</comment>
<dbReference type="InterPro" id="IPR003439">
    <property type="entry name" value="ABC_transporter-like_ATP-bd"/>
</dbReference>
<dbReference type="AlphaFoldDB" id="A0A318SUJ1"/>
<dbReference type="InterPro" id="IPR050166">
    <property type="entry name" value="ABC_transporter_ATP-bind"/>
</dbReference>
<keyword evidence="4 6" id="KW-0067">ATP-binding</keyword>
<dbReference type="InterPro" id="IPR027417">
    <property type="entry name" value="P-loop_NTPase"/>
</dbReference>
<evidence type="ECO:0000259" key="5">
    <source>
        <dbReference type="PROSITE" id="PS50893"/>
    </source>
</evidence>
<dbReference type="SMART" id="SM00382">
    <property type="entry name" value="AAA"/>
    <property type="match status" value="1"/>
</dbReference>
<comment type="caution">
    <text evidence="6">The sequence shown here is derived from an EMBL/GenBank/DDBJ whole genome shotgun (WGS) entry which is preliminary data.</text>
</comment>
<dbReference type="Gene3D" id="3.40.50.300">
    <property type="entry name" value="P-loop containing nucleotide triphosphate hydrolases"/>
    <property type="match status" value="1"/>
</dbReference>
<dbReference type="Proteomes" id="UP000248311">
    <property type="component" value="Unassembled WGS sequence"/>
</dbReference>
<organism evidence="6 7">
    <name type="scientific">Pseudoroseicyclus aestuarii</name>
    <dbReference type="NCBI Taxonomy" id="1795041"/>
    <lineage>
        <taxon>Bacteria</taxon>
        <taxon>Pseudomonadati</taxon>
        <taxon>Pseudomonadota</taxon>
        <taxon>Alphaproteobacteria</taxon>
        <taxon>Rhodobacterales</taxon>
        <taxon>Paracoccaceae</taxon>
        <taxon>Pseudoroseicyclus</taxon>
    </lineage>
</organism>
<gene>
    <name evidence="6" type="ORF">DFP88_1016</name>
</gene>
<dbReference type="GO" id="GO:0005524">
    <property type="term" value="F:ATP binding"/>
    <property type="evidence" value="ECO:0007669"/>
    <property type="project" value="UniProtKB-KW"/>
</dbReference>
<dbReference type="InterPro" id="IPR017871">
    <property type="entry name" value="ABC_transporter-like_CS"/>
</dbReference>
<dbReference type="PROSITE" id="PS50893">
    <property type="entry name" value="ABC_TRANSPORTER_2"/>
    <property type="match status" value="1"/>
</dbReference>
<evidence type="ECO:0000256" key="2">
    <source>
        <dbReference type="ARBA" id="ARBA00022448"/>
    </source>
</evidence>
<name>A0A318SUJ1_9RHOB</name>
<accession>A0A318SUJ1</accession>
<dbReference type="PANTHER" id="PTHR42788:SF13">
    <property type="entry name" value="ALIPHATIC SULFONATES IMPORT ATP-BINDING PROTEIN SSUB"/>
    <property type="match status" value="1"/>
</dbReference>
<proteinExistence type="inferred from homology"/>
<keyword evidence="3" id="KW-0547">Nucleotide-binding</keyword>
<dbReference type="PROSITE" id="PS00211">
    <property type="entry name" value="ABC_TRANSPORTER_1"/>
    <property type="match status" value="1"/>
</dbReference>
<protein>
    <submittedName>
        <fullName evidence="6">NitT/TauT family transport system ATP-binding protein</fullName>
    </submittedName>
</protein>
<evidence type="ECO:0000256" key="3">
    <source>
        <dbReference type="ARBA" id="ARBA00022741"/>
    </source>
</evidence>
<dbReference type="GO" id="GO:0016887">
    <property type="term" value="F:ATP hydrolysis activity"/>
    <property type="evidence" value="ECO:0007669"/>
    <property type="project" value="InterPro"/>
</dbReference>
<dbReference type="EMBL" id="QJTE01000001">
    <property type="protein sequence ID" value="PYE85343.1"/>
    <property type="molecule type" value="Genomic_DNA"/>
</dbReference>
<keyword evidence="2" id="KW-0813">Transport</keyword>
<dbReference type="PANTHER" id="PTHR42788">
    <property type="entry name" value="TAURINE IMPORT ATP-BINDING PROTEIN-RELATED"/>
    <property type="match status" value="1"/>
</dbReference>
<evidence type="ECO:0000256" key="4">
    <source>
        <dbReference type="ARBA" id="ARBA00022840"/>
    </source>
</evidence>
<reference evidence="6 7" key="1">
    <citation type="submission" date="2018-06" db="EMBL/GenBank/DDBJ databases">
        <title>Genomic Encyclopedia of Type Strains, Phase III (KMG-III): the genomes of soil and plant-associated and newly described type strains.</title>
        <authorList>
            <person name="Whitman W."/>
        </authorList>
    </citation>
    <scope>NUCLEOTIDE SEQUENCE [LARGE SCALE GENOMIC DNA]</scope>
    <source>
        <strain evidence="6 7">CECT 9025</strain>
    </source>
</reference>
<dbReference type="CDD" id="cd03293">
    <property type="entry name" value="ABC_NrtD_SsuB_transporters"/>
    <property type="match status" value="1"/>
</dbReference>
<evidence type="ECO:0000313" key="7">
    <source>
        <dbReference type="Proteomes" id="UP000248311"/>
    </source>
</evidence>
<dbReference type="RefSeq" id="WP_110812417.1">
    <property type="nucleotide sequence ID" value="NZ_QJTE01000001.1"/>
</dbReference>